<dbReference type="Gene3D" id="3.10.620.30">
    <property type="match status" value="1"/>
</dbReference>
<dbReference type="SUPFAM" id="SSF54001">
    <property type="entry name" value="Cysteine proteinases"/>
    <property type="match status" value="1"/>
</dbReference>
<dbReference type="OrthoDB" id="9787782at2"/>
<dbReference type="Proteomes" id="UP000320390">
    <property type="component" value="Chromosome"/>
</dbReference>
<proteinExistence type="predicted"/>
<dbReference type="Gene3D" id="2.60.120.260">
    <property type="entry name" value="Galactose-binding domain-like"/>
    <property type="match status" value="1"/>
</dbReference>
<dbReference type="EMBL" id="CP036434">
    <property type="protein sequence ID" value="QDV06485.1"/>
    <property type="molecule type" value="Genomic_DNA"/>
</dbReference>
<dbReference type="PANTHER" id="PTHR33490">
    <property type="entry name" value="BLR5614 PROTEIN-RELATED"/>
    <property type="match status" value="1"/>
</dbReference>
<organism evidence="3 4">
    <name type="scientific">Saltatorellus ferox</name>
    <dbReference type="NCBI Taxonomy" id="2528018"/>
    <lineage>
        <taxon>Bacteria</taxon>
        <taxon>Pseudomonadati</taxon>
        <taxon>Planctomycetota</taxon>
        <taxon>Planctomycetia</taxon>
        <taxon>Planctomycetia incertae sedis</taxon>
        <taxon>Saltatorellus</taxon>
    </lineage>
</organism>
<dbReference type="SMART" id="SM00460">
    <property type="entry name" value="TGc"/>
    <property type="match status" value="1"/>
</dbReference>
<name>A0A518ER22_9BACT</name>
<dbReference type="InterPro" id="IPR002931">
    <property type="entry name" value="Transglutaminase-like"/>
</dbReference>
<evidence type="ECO:0000259" key="2">
    <source>
        <dbReference type="SMART" id="SM00460"/>
    </source>
</evidence>
<dbReference type="AlphaFoldDB" id="A0A518ER22"/>
<dbReference type="InterPro" id="IPR038765">
    <property type="entry name" value="Papain-like_cys_pep_sf"/>
</dbReference>
<reference evidence="3 4" key="1">
    <citation type="submission" date="2019-02" db="EMBL/GenBank/DDBJ databases">
        <title>Deep-cultivation of Planctomycetes and their phenomic and genomic characterization uncovers novel biology.</title>
        <authorList>
            <person name="Wiegand S."/>
            <person name="Jogler M."/>
            <person name="Boedeker C."/>
            <person name="Pinto D."/>
            <person name="Vollmers J."/>
            <person name="Rivas-Marin E."/>
            <person name="Kohn T."/>
            <person name="Peeters S.H."/>
            <person name="Heuer A."/>
            <person name="Rast P."/>
            <person name="Oberbeckmann S."/>
            <person name="Bunk B."/>
            <person name="Jeske O."/>
            <person name="Meyerdierks A."/>
            <person name="Storesund J.E."/>
            <person name="Kallscheuer N."/>
            <person name="Luecker S."/>
            <person name="Lage O.M."/>
            <person name="Pohl T."/>
            <person name="Merkel B.J."/>
            <person name="Hornburger P."/>
            <person name="Mueller R.-W."/>
            <person name="Bruemmer F."/>
            <person name="Labrenz M."/>
            <person name="Spormann A.M."/>
            <person name="Op den Camp H."/>
            <person name="Overmann J."/>
            <person name="Amann R."/>
            <person name="Jetten M.S.M."/>
            <person name="Mascher T."/>
            <person name="Medema M.H."/>
            <person name="Devos D.P."/>
            <person name="Kaster A.-K."/>
            <person name="Ovreas L."/>
            <person name="Rohde M."/>
            <person name="Galperin M.Y."/>
            <person name="Jogler C."/>
        </authorList>
    </citation>
    <scope>NUCLEOTIDE SEQUENCE [LARGE SCALE GENOMIC DNA]</scope>
    <source>
        <strain evidence="3 4">Poly30</strain>
    </source>
</reference>
<evidence type="ECO:0000256" key="1">
    <source>
        <dbReference type="SAM" id="MobiDB-lite"/>
    </source>
</evidence>
<protein>
    <submittedName>
        <fullName evidence="3">Transglutaminase-like superfamily protein</fullName>
    </submittedName>
</protein>
<feature type="compositionally biased region" description="Basic and acidic residues" evidence="1">
    <location>
        <begin position="360"/>
        <end position="370"/>
    </location>
</feature>
<feature type="region of interest" description="Disordered" evidence="1">
    <location>
        <begin position="358"/>
        <end position="377"/>
    </location>
</feature>
<evidence type="ECO:0000313" key="3">
    <source>
        <dbReference type="EMBL" id="QDV06485.1"/>
    </source>
</evidence>
<dbReference type="Pfam" id="PF01841">
    <property type="entry name" value="Transglut_core"/>
    <property type="match status" value="1"/>
</dbReference>
<dbReference type="PANTHER" id="PTHR33490:SF6">
    <property type="entry name" value="SLL1049 PROTEIN"/>
    <property type="match status" value="1"/>
</dbReference>
<feature type="domain" description="Transglutaminase-like" evidence="2">
    <location>
        <begin position="381"/>
        <end position="441"/>
    </location>
</feature>
<evidence type="ECO:0000313" key="4">
    <source>
        <dbReference type="Proteomes" id="UP000320390"/>
    </source>
</evidence>
<gene>
    <name evidence="3" type="ORF">Poly30_19950</name>
</gene>
<sequence>MADMQASRTRSAGWRFRLALLLAGWVLSSYALAGGNLVSNPGFERGGKEIDGWERNVPISVATVKPKFTVNEVEPAEGKRSASVRADYQGGLTAYTQVLRVPPRGKSMHFEAQVRLDRIAYEGGAKLKLSFVGPELPGGRVESESRLLTGVSDWTLLAIDASIPEGTKSIEVRCGVVGPCVASFDEVVVTASDEDSLDTVFGTVHSDYTVRLPANAVEQMLEPFVRLPLPLVSDTQRPIALRINSRPEERVSTLRIFRQGANRMLEIHFHPMFPGDEIKFRLETLVMIDAALRLPSGMVRLPRPAQIHGDEAIYLEPAPGIDPANEAIVEALREMKGNDLPDVLEKVHAWVGSKIQLRRSPSDEDARMPEPSEPDESVAACLATGEAGPVGFANALASVLRGYGLPARLMIGTSHDGQADEHYYVDVWTPSLGWTRMDPLTGRWPVAATEAVIHRQVDPLDARPNGHTPYDPKVGSVGLILEARPDRLNRARLYRYAAPVPVMESGLTALRTRVDTAYDDLVGDPLSKDEWTPIPGIDATLPQIPGASRAHLEIQRWLNAPRLVGQ</sequence>
<accession>A0A518ER22</accession>
<keyword evidence="4" id="KW-1185">Reference proteome</keyword>